<evidence type="ECO:0000256" key="1">
    <source>
        <dbReference type="ARBA" id="ARBA00004651"/>
    </source>
</evidence>
<accession>A0A1I8P9U1</accession>
<dbReference type="GO" id="GO:0030424">
    <property type="term" value="C:axon"/>
    <property type="evidence" value="ECO:0007669"/>
    <property type="project" value="TreeGrafter"/>
</dbReference>
<dbReference type="GO" id="GO:0030425">
    <property type="term" value="C:dendrite"/>
    <property type="evidence" value="ECO:0007669"/>
    <property type="project" value="TreeGrafter"/>
</dbReference>
<dbReference type="GO" id="GO:0008049">
    <property type="term" value="P:male courtship behavior"/>
    <property type="evidence" value="ECO:0007669"/>
    <property type="project" value="TreeGrafter"/>
</dbReference>
<evidence type="ECO:0000256" key="3">
    <source>
        <dbReference type="ARBA" id="ARBA00022692"/>
    </source>
</evidence>
<comment type="subcellular location">
    <subcellularLocation>
        <location evidence="1 8">Cell membrane</location>
        <topology evidence="1 8">Multi-pass membrane protein</topology>
    </subcellularLocation>
</comment>
<dbReference type="VEuPathDB" id="VectorBase:SCAU006133"/>
<dbReference type="GO" id="GO:0043025">
    <property type="term" value="C:neuronal cell body"/>
    <property type="evidence" value="ECO:0007669"/>
    <property type="project" value="TreeGrafter"/>
</dbReference>
<comment type="similarity">
    <text evidence="8">Belongs to the insect chemoreceptor superfamily. Gustatory receptor (GR) family.</text>
</comment>
<dbReference type="STRING" id="35570.A0A1I8P9U1"/>
<keyword evidence="10" id="KW-1185">Reference proteome</keyword>
<dbReference type="PANTHER" id="PTHR21143:SF133">
    <property type="entry name" value="GUSTATORY AND PHEROMONE RECEPTOR 32A-RELATED"/>
    <property type="match status" value="1"/>
</dbReference>
<dbReference type="GO" id="GO:0007165">
    <property type="term" value="P:signal transduction"/>
    <property type="evidence" value="ECO:0007669"/>
    <property type="project" value="UniProtKB-KW"/>
</dbReference>
<evidence type="ECO:0000313" key="10">
    <source>
        <dbReference type="Proteomes" id="UP000095300"/>
    </source>
</evidence>
<dbReference type="GO" id="GO:0007635">
    <property type="term" value="P:chemosensory behavior"/>
    <property type="evidence" value="ECO:0007669"/>
    <property type="project" value="TreeGrafter"/>
</dbReference>
<evidence type="ECO:0000256" key="2">
    <source>
        <dbReference type="ARBA" id="ARBA00022475"/>
    </source>
</evidence>
<sequence>MMDRKVPKYKFREYFGKLRNFFCGNFNANDFGYVVFPFMKFFKFFGFIPIFLDSISNLNDHRAIVWDIWAVFWSLLGSVVYVVGFGFGVHHISSTKKHQELHDKTVIAYFTNWAQLFFLFILGGYALLNTWSNLQNLQSLLCGIYKIDFQFEQAIGRVFNYTRMRKHMCIQVIVAFVVTASLSMVNCIIIYWDPEDLNFKSTCFWFVCFFPLLLLTFKELQFYNLMFILKSKFDVINEELAGCVGNSILGINFMPRNLCERIAKPQCTLETLKHLLQIYANLGDCVELLLRIFAWHLVLMTCASFGAITIEGYNLFAALVARTIQMGYYQVVVIICWCLVQIGVIGVNVSACCKTNNAMSLTGTLLHRIAADCVAVPELHSILQIFSLEVMQRKDCFTAAGFFNMDYKLITSIVAAVTTYLLIIIQFHTSLDKRFISNNV</sequence>
<keyword evidence="7 8" id="KW-0807">Transducer</keyword>
<evidence type="ECO:0000256" key="8">
    <source>
        <dbReference type="RuleBase" id="RU363108"/>
    </source>
</evidence>
<name>A0A1I8P9U1_STOCA</name>
<dbReference type="PANTHER" id="PTHR21143">
    <property type="entry name" value="INVERTEBRATE GUSTATORY RECEPTOR"/>
    <property type="match status" value="1"/>
</dbReference>
<keyword evidence="2 8" id="KW-1003">Cell membrane</keyword>
<evidence type="ECO:0000313" key="9">
    <source>
        <dbReference type="EnsemblMetazoa" id="SCAU006133-PA"/>
    </source>
</evidence>
<feature type="transmembrane region" description="Helical" evidence="8">
    <location>
        <begin position="107"/>
        <end position="128"/>
    </location>
</feature>
<keyword evidence="6 8" id="KW-0675">Receptor</keyword>
<evidence type="ECO:0000256" key="7">
    <source>
        <dbReference type="ARBA" id="ARBA00023224"/>
    </source>
</evidence>
<keyword evidence="5 8" id="KW-0472">Membrane</keyword>
<comment type="function">
    <text evidence="8">Gustatory receptor which mediates acceptance or avoidance behavior, depending on its substrates.</text>
</comment>
<evidence type="ECO:0000256" key="5">
    <source>
        <dbReference type="ARBA" id="ARBA00023136"/>
    </source>
</evidence>
<feature type="transmembrane region" description="Helical" evidence="8">
    <location>
        <begin position="172"/>
        <end position="192"/>
    </location>
</feature>
<feature type="transmembrane region" description="Helical" evidence="8">
    <location>
        <begin position="328"/>
        <end position="353"/>
    </location>
</feature>
<dbReference type="Pfam" id="PF08395">
    <property type="entry name" value="7tm_7"/>
    <property type="match status" value="1"/>
</dbReference>
<feature type="transmembrane region" description="Helical" evidence="8">
    <location>
        <begin position="31"/>
        <end position="52"/>
    </location>
</feature>
<dbReference type="GO" id="GO:0005886">
    <property type="term" value="C:plasma membrane"/>
    <property type="evidence" value="ECO:0007669"/>
    <property type="project" value="UniProtKB-SubCell"/>
</dbReference>
<feature type="transmembrane region" description="Helical" evidence="8">
    <location>
        <begin position="204"/>
        <end position="223"/>
    </location>
</feature>
<feature type="transmembrane region" description="Helical" evidence="8">
    <location>
        <begin position="288"/>
        <end position="308"/>
    </location>
</feature>
<organism evidence="9 10">
    <name type="scientific">Stomoxys calcitrans</name>
    <name type="common">Stable fly</name>
    <name type="synonym">Conops calcitrans</name>
    <dbReference type="NCBI Taxonomy" id="35570"/>
    <lineage>
        <taxon>Eukaryota</taxon>
        <taxon>Metazoa</taxon>
        <taxon>Ecdysozoa</taxon>
        <taxon>Arthropoda</taxon>
        <taxon>Hexapoda</taxon>
        <taxon>Insecta</taxon>
        <taxon>Pterygota</taxon>
        <taxon>Neoptera</taxon>
        <taxon>Endopterygota</taxon>
        <taxon>Diptera</taxon>
        <taxon>Brachycera</taxon>
        <taxon>Muscomorpha</taxon>
        <taxon>Muscoidea</taxon>
        <taxon>Muscidae</taxon>
        <taxon>Stomoxys</taxon>
    </lineage>
</organism>
<dbReference type="EnsemblMetazoa" id="SCAU006133-RA">
    <property type="protein sequence ID" value="SCAU006133-PA"/>
    <property type="gene ID" value="SCAU006133"/>
</dbReference>
<dbReference type="GO" id="GO:0050909">
    <property type="term" value="P:sensory perception of taste"/>
    <property type="evidence" value="ECO:0007669"/>
    <property type="project" value="InterPro"/>
</dbReference>
<evidence type="ECO:0000256" key="4">
    <source>
        <dbReference type="ARBA" id="ARBA00022989"/>
    </source>
</evidence>
<reference evidence="9" key="1">
    <citation type="submission" date="2020-05" db="UniProtKB">
        <authorList>
            <consortium name="EnsemblMetazoa"/>
        </authorList>
    </citation>
    <scope>IDENTIFICATION</scope>
    <source>
        <strain evidence="9">USDA</strain>
    </source>
</reference>
<feature type="transmembrane region" description="Helical" evidence="8">
    <location>
        <begin position="64"/>
        <end position="87"/>
    </location>
</feature>
<evidence type="ECO:0000256" key="6">
    <source>
        <dbReference type="ARBA" id="ARBA00023170"/>
    </source>
</evidence>
<dbReference type="Proteomes" id="UP000095300">
    <property type="component" value="Unassembled WGS sequence"/>
</dbReference>
<protein>
    <recommendedName>
        <fullName evidence="8">Gustatory receptor</fullName>
    </recommendedName>
</protein>
<comment type="caution">
    <text evidence="8">Lacks conserved residue(s) required for the propagation of feature annotation.</text>
</comment>
<keyword evidence="4 8" id="KW-1133">Transmembrane helix</keyword>
<dbReference type="AlphaFoldDB" id="A0A1I8P9U1"/>
<dbReference type="InterPro" id="IPR013604">
    <property type="entry name" value="7TM_chemorcpt"/>
</dbReference>
<keyword evidence="3 8" id="KW-0812">Transmembrane</keyword>
<feature type="transmembrane region" description="Helical" evidence="8">
    <location>
        <begin position="407"/>
        <end position="427"/>
    </location>
</feature>
<proteinExistence type="inferred from homology"/>